<sequence>MHSTSWGTYLAFVWFLLPRVDGLTNIQITYPLYDAFSLSQQVPVKTNPQKQSAQLPIKYSIAGFRTSSLGSEKIPRWFRHSCHLPRNLAGGSERCAWIGNRERCLA</sequence>
<gene>
    <name evidence="1" type="ORF">F5144DRAFT_566846</name>
</gene>
<organism evidence="1 2">
    <name type="scientific">Chaetomium tenue</name>
    <dbReference type="NCBI Taxonomy" id="1854479"/>
    <lineage>
        <taxon>Eukaryota</taxon>
        <taxon>Fungi</taxon>
        <taxon>Dikarya</taxon>
        <taxon>Ascomycota</taxon>
        <taxon>Pezizomycotina</taxon>
        <taxon>Sordariomycetes</taxon>
        <taxon>Sordariomycetidae</taxon>
        <taxon>Sordariales</taxon>
        <taxon>Chaetomiaceae</taxon>
        <taxon>Chaetomium</taxon>
    </lineage>
</organism>
<evidence type="ECO:0000313" key="1">
    <source>
        <dbReference type="EMBL" id="KAH6636247.1"/>
    </source>
</evidence>
<reference evidence="1 2" key="1">
    <citation type="journal article" date="2021" name="Nat. Commun.">
        <title>Genetic determinants of endophytism in the Arabidopsis root mycobiome.</title>
        <authorList>
            <person name="Mesny F."/>
            <person name="Miyauchi S."/>
            <person name="Thiergart T."/>
            <person name="Pickel B."/>
            <person name="Atanasova L."/>
            <person name="Karlsson M."/>
            <person name="Huettel B."/>
            <person name="Barry K.W."/>
            <person name="Haridas S."/>
            <person name="Chen C."/>
            <person name="Bauer D."/>
            <person name="Andreopoulos W."/>
            <person name="Pangilinan J."/>
            <person name="LaButti K."/>
            <person name="Riley R."/>
            <person name="Lipzen A."/>
            <person name="Clum A."/>
            <person name="Drula E."/>
            <person name="Henrissat B."/>
            <person name="Kohler A."/>
            <person name="Grigoriev I.V."/>
            <person name="Martin F.M."/>
            <person name="Hacquard S."/>
        </authorList>
    </citation>
    <scope>NUCLEOTIDE SEQUENCE [LARGE SCALE GENOMIC DNA]</scope>
    <source>
        <strain evidence="1 2">MPI-SDFR-AT-0079</strain>
    </source>
</reference>
<accession>A0ACB7PD61</accession>
<name>A0ACB7PD61_9PEZI</name>
<dbReference type="EMBL" id="JAGIZQ010000003">
    <property type="protein sequence ID" value="KAH6636247.1"/>
    <property type="molecule type" value="Genomic_DNA"/>
</dbReference>
<proteinExistence type="predicted"/>
<protein>
    <submittedName>
        <fullName evidence="1">Uncharacterized protein</fullName>
    </submittedName>
</protein>
<evidence type="ECO:0000313" key="2">
    <source>
        <dbReference type="Proteomes" id="UP000724584"/>
    </source>
</evidence>
<comment type="caution">
    <text evidence="1">The sequence shown here is derived from an EMBL/GenBank/DDBJ whole genome shotgun (WGS) entry which is preliminary data.</text>
</comment>
<keyword evidence="2" id="KW-1185">Reference proteome</keyword>
<dbReference type="Proteomes" id="UP000724584">
    <property type="component" value="Unassembled WGS sequence"/>
</dbReference>